<protein>
    <submittedName>
        <fullName evidence="1">Uncharacterized protein</fullName>
    </submittedName>
</protein>
<feature type="non-terminal residue" evidence="1">
    <location>
        <position position="1"/>
    </location>
</feature>
<dbReference type="RefSeq" id="XP_002909694.1">
    <property type="nucleotide sequence ID" value="XM_002909648.1"/>
</dbReference>
<reference evidence="2" key="1">
    <citation type="journal article" date="2009" name="Nature">
        <title>Genome sequence and analysis of the Irish potato famine pathogen Phytophthora infestans.</title>
        <authorList>
            <consortium name="The Broad Institute Genome Sequencing Platform"/>
            <person name="Haas B.J."/>
            <person name="Kamoun S."/>
            <person name="Zody M.C."/>
            <person name="Jiang R.H."/>
            <person name="Handsaker R.E."/>
            <person name="Cano L.M."/>
            <person name="Grabherr M."/>
            <person name="Kodira C.D."/>
            <person name="Raffaele S."/>
            <person name="Torto-Alalibo T."/>
            <person name="Bozkurt T.O."/>
            <person name="Ah-Fong A.M."/>
            <person name="Alvarado L."/>
            <person name="Anderson V.L."/>
            <person name="Armstrong M.R."/>
            <person name="Avrova A."/>
            <person name="Baxter L."/>
            <person name="Beynon J."/>
            <person name="Boevink P.C."/>
            <person name="Bollmann S.R."/>
            <person name="Bos J.I."/>
            <person name="Bulone V."/>
            <person name="Cai G."/>
            <person name="Cakir C."/>
            <person name="Carrington J.C."/>
            <person name="Chawner M."/>
            <person name="Conti L."/>
            <person name="Costanzo S."/>
            <person name="Ewan R."/>
            <person name="Fahlgren N."/>
            <person name="Fischbach M.A."/>
            <person name="Fugelstad J."/>
            <person name="Gilroy E.M."/>
            <person name="Gnerre S."/>
            <person name="Green P.J."/>
            <person name="Grenville-Briggs L.J."/>
            <person name="Griffith J."/>
            <person name="Grunwald N.J."/>
            <person name="Horn K."/>
            <person name="Horner N.R."/>
            <person name="Hu C.H."/>
            <person name="Huitema E."/>
            <person name="Jeong D.H."/>
            <person name="Jones A.M."/>
            <person name="Jones J.D."/>
            <person name="Jones R.W."/>
            <person name="Karlsson E.K."/>
            <person name="Kunjeti S.G."/>
            <person name="Lamour K."/>
            <person name="Liu Z."/>
            <person name="Ma L."/>
            <person name="Maclean D."/>
            <person name="Chibucos M.C."/>
            <person name="McDonald H."/>
            <person name="McWalters J."/>
            <person name="Meijer H.J."/>
            <person name="Morgan W."/>
            <person name="Morris P.F."/>
            <person name="Munro C.A."/>
            <person name="O'Neill K."/>
            <person name="Ospina-Giraldo M."/>
            <person name="Pinzon A."/>
            <person name="Pritchard L."/>
            <person name="Ramsahoye B."/>
            <person name="Ren Q."/>
            <person name="Restrepo S."/>
            <person name="Roy S."/>
            <person name="Sadanandom A."/>
            <person name="Savidor A."/>
            <person name="Schornack S."/>
            <person name="Schwartz D.C."/>
            <person name="Schumann U.D."/>
            <person name="Schwessinger B."/>
            <person name="Seyer L."/>
            <person name="Sharpe T."/>
            <person name="Silvar C."/>
            <person name="Song J."/>
            <person name="Studholme D.J."/>
            <person name="Sykes S."/>
            <person name="Thines M."/>
            <person name="van de Vondervoort P.J."/>
            <person name="Phuntumart V."/>
            <person name="Wawra S."/>
            <person name="Weide R."/>
            <person name="Win J."/>
            <person name="Young C."/>
            <person name="Zhou S."/>
            <person name="Fry W."/>
            <person name="Meyers B.C."/>
            <person name="van West P."/>
            <person name="Ristaino J."/>
            <person name="Govers F."/>
            <person name="Birch P.R."/>
            <person name="Whisson S.C."/>
            <person name="Judelson H.S."/>
            <person name="Nusbaum C."/>
        </authorList>
    </citation>
    <scope>NUCLEOTIDE SEQUENCE [LARGE SCALE GENOMIC DNA]</scope>
    <source>
        <strain evidence="2">T30-4</strain>
    </source>
</reference>
<dbReference type="AlphaFoldDB" id="D0RMN6"/>
<accession>D0RMN6</accession>
<name>D0RMN6_PHYIT</name>
<evidence type="ECO:0000313" key="1">
    <source>
        <dbReference type="EMBL" id="EEY65190.1"/>
    </source>
</evidence>
<sequence>HQQAPVPGGKSLEPAVATKSVRWSTVTVYEFGVGIGGSAVPRRGGPAVGLARTPQCVWRTSVNAAQHQRENTGGGQAGNRRTTSAETRALVQAAGAHHDAGEGRLQRGANFPLNAHGVVQHRPVATALSACRVCGLSCILHVSTTTE</sequence>
<dbReference type="EMBL" id="GG692080">
    <property type="protein sequence ID" value="EEY65190.1"/>
    <property type="molecule type" value="Genomic_DNA"/>
</dbReference>
<gene>
    <name evidence="1" type="ORF">PITG_22634</name>
</gene>
<dbReference type="KEGG" id="pif:PITG_22634"/>
<keyword evidence="2" id="KW-1185">Reference proteome</keyword>
<dbReference type="HOGENOM" id="CLU_1773010_0_0_1"/>
<organism evidence="1 2">
    <name type="scientific">Phytophthora infestans (strain T30-4)</name>
    <name type="common">Potato late blight agent</name>
    <dbReference type="NCBI Taxonomy" id="403677"/>
    <lineage>
        <taxon>Eukaryota</taxon>
        <taxon>Sar</taxon>
        <taxon>Stramenopiles</taxon>
        <taxon>Oomycota</taxon>
        <taxon>Peronosporomycetes</taxon>
        <taxon>Peronosporales</taxon>
        <taxon>Peronosporaceae</taxon>
        <taxon>Phytophthora</taxon>
    </lineage>
</organism>
<dbReference type="Proteomes" id="UP000006643">
    <property type="component" value="Unassembled WGS sequence"/>
</dbReference>
<proteinExistence type="predicted"/>
<feature type="non-terminal residue" evidence="1">
    <location>
        <position position="147"/>
    </location>
</feature>
<dbReference type="GeneID" id="9479828"/>
<evidence type="ECO:0000313" key="2">
    <source>
        <dbReference type="Proteomes" id="UP000006643"/>
    </source>
</evidence>
<dbReference type="OrthoDB" id="71769at2759"/>
<dbReference type="VEuPathDB" id="FungiDB:PITG_22634"/>
<dbReference type="InParanoid" id="D0RMN6"/>